<keyword evidence="1" id="KW-0238">DNA-binding</keyword>
<organism evidence="3">
    <name type="scientific">Siphoviridae sp. ctNHp14</name>
    <dbReference type="NCBI Taxonomy" id="2827857"/>
    <lineage>
        <taxon>Viruses</taxon>
        <taxon>Duplodnaviria</taxon>
        <taxon>Heunggongvirae</taxon>
        <taxon>Uroviricota</taxon>
        <taxon>Caudoviricetes</taxon>
    </lineage>
</organism>
<dbReference type="EMBL" id="BK032628">
    <property type="protein sequence ID" value="DAF51988.1"/>
    <property type="molecule type" value="Genomic_DNA"/>
</dbReference>
<dbReference type="SMART" id="SM00530">
    <property type="entry name" value="HTH_XRE"/>
    <property type="match status" value="1"/>
</dbReference>
<dbReference type="CDD" id="cd00093">
    <property type="entry name" value="HTH_XRE"/>
    <property type="match status" value="1"/>
</dbReference>
<evidence type="ECO:0000259" key="2">
    <source>
        <dbReference type="PROSITE" id="PS50943"/>
    </source>
</evidence>
<proteinExistence type="predicted"/>
<protein>
    <submittedName>
        <fullName evidence="3">Helix-turn-helix XRE-family like protein</fullName>
    </submittedName>
</protein>
<feature type="domain" description="HTH cro/C1-type" evidence="2">
    <location>
        <begin position="7"/>
        <end position="62"/>
    </location>
</feature>
<dbReference type="SUPFAM" id="SSF47413">
    <property type="entry name" value="lambda repressor-like DNA-binding domains"/>
    <property type="match status" value="1"/>
</dbReference>
<dbReference type="GO" id="GO:0003677">
    <property type="term" value="F:DNA binding"/>
    <property type="evidence" value="ECO:0007669"/>
    <property type="project" value="UniProtKB-KW"/>
</dbReference>
<accession>A0A8S5SLP6</accession>
<name>A0A8S5SLP6_9CAUD</name>
<dbReference type="Pfam" id="PF01381">
    <property type="entry name" value="HTH_3"/>
    <property type="match status" value="1"/>
</dbReference>
<evidence type="ECO:0000256" key="1">
    <source>
        <dbReference type="ARBA" id="ARBA00023125"/>
    </source>
</evidence>
<dbReference type="PROSITE" id="PS50943">
    <property type="entry name" value="HTH_CROC1"/>
    <property type="match status" value="1"/>
</dbReference>
<dbReference type="Gene3D" id="1.10.260.40">
    <property type="entry name" value="lambda repressor-like DNA-binding domains"/>
    <property type="match status" value="1"/>
</dbReference>
<dbReference type="InterPro" id="IPR010982">
    <property type="entry name" value="Lambda_DNA-bd_dom_sf"/>
</dbReference>
<evidence type="ECO:0000313" key="3">
    <source>
        <dbReference type="EMBL" id="DAF51988.1"/>
    </source>
</evidence>
<dbReference type="PANTHER" id="PTHR46558">
    <property type="entry name" value="TRACRIPTIONAL REGULATORY PROTEIN-RELATED-RELATED"/>
    <property type="match status" value="1"/>
</dbReference>
<dbReference type="InterPro" id="IPR001387">
    <property type="entry name" value="Cro/C1-type_HTH"/>
</dbReference>
<dbReference type="PANTHER" id="PTHR46558:SF4">
    <property type="entry name" value="DNA-BIDING PHAGE PROTEIN"/>
    <property type="match status" value="1"/>
</dbReference>
<sequence length="64" mass="7299">MIVNYKIKELREKMKISQEELAEKSGVSRALISGLETGNMQETSTVTLKKLAKFFNVKVSDLFF</sequence>
<reference evidence="3" key="1">
    <citation type="journal article" date="2021" name="Proc. Natl. Acad. Sci. U.S.A.">
        <title>A Catalog of Tens of Thousands of Viruses from Human Metagenomes Reveals Hidden Associations with Chronic Diseases.</title>
        <authorList>
            <person name="Tisza M.J."/>
            <person name="Buck C.B."/>
        </authorList>
    </citation>
    <scope>NUCLEOTIDE SEQUENCE</scope>
    <source>
        <strain evidence="3">CtNHp14</strain>
    </source>
</reference>